<accession>A0ACA9PW30</accession>
<feature type="non-terminal residue" evidence="1">
    <location>
        <position position="52"/>
    </location>
</feature>
<name>A0ACA9PW30_9GLOM</name>
<protein>
    <submittedName>
        <fullName evidence="1">10527_t:CDS:1</fullName>
    </submittedName>
</protein>
<reference evidence="1" key="1">
    <citation type="submission" date="2021-06" db="EMBL/GenBank/DDBJ databases">
        <authorList>
            <person name="Kallberg Y."/>
            <person name="Tangrot J."/>
            <person name="Rosling A."/>
        </authorList>
    </citation>
    <scope>NUCLEOTIDE SEQUENCE</scope>
    <source>
        <strain evidence="1">AU212A</strain>
    </source>
</reference>
<proteinExistence type="predicted"/>
<evidence type="ECO:0000313" key="2">
    <source>
        <dbReference type="Proteomes" id="UP000789860"/>
    </source>
</evidence>
<dbReference type="EMBL" id="CAJVPM010050535">
    <property type="protein sequence ID" value="CAG8727320.1"/>
    <property type="molecule type" value="Genomic_DNA"/>
</dbReference>
<dbReference type="Proteomes" id="UP000789860">
    <property type="component" value="Unassembled WGS sequence"/>
</dbReference>
<comment type="caution">
    <text evidence="1">The sequence shown here is derived from an EMBL/GenBank/DDBJ whole genome shotgun (WGS) entry which is preliminary data.</text>
</comment>
<sequence length="52" mass="5974">INMSGSKIQELIEFVQNSLEEDPRTIRLGMRGIREIPLELINLATSNNYKVE</sequence>
<evidence type="ECO:0000313" key="1">
    <source>
        <dbReference type="EMBL" id="CAG8727320.1"/>
    </source>
</evidence>
<feature type="non-terminal residue" evidence="1">
    <location>
        <position position="1"/>
    </location>
</feature>
<keyword evidence="2" id="KW-1185">Reference proteome</keyword>
<gene>
    <name evidence="1" type="ORF">SCALOS_LOCUS11478</name>
</gene>
<organism evidence="1 2">
    <name type="scientific">Scutellospora calospora</name>
    <dbReference type="NCBI Taxonomy" id="85575"/>
    <lineage>
        <taxon>Eukaryota</taxon>
        <taxon>Fungi</taxon>
        <taxon>Fungi incertae sedis</taxon>
        <taxon>Mucoromycota</taxon>
        <taxon>Glomeromycotina</taxon>
        <taxon>Glomeromycetes</taxon>
        <taxon>Diversisporales</taxon>
        <taxon>Gigasporaceae</taxon>
        <taxon>Scutellospora</taxon>
    </lineage>
</organism>